<protein>
    <submittedName>
        <fullName evidence="2">Uncharacterized protein</fullName>
    </submittedName>
</protein>
<feature type="region of interest" description="Disordered" evidence="1">
    <location>
        <begin position="33"/>
        <end position="70"/>
    </location>
</feature>
<dbReference type="EMBL" id="LFNT01000285">
    <property type="protein sequence ID" value="KMS65745.1"/>
    <property type="molecule type" value="Genomic_DNA"/>
</dbReference>
<comment type="caution">
    <text evidence="2">The sequence shown here is derived from an EMBL/GenBank/DDBJ whole genome shotgun (WGS) entry which is preliminary data.</text>
</comment>
<feature type="non-terminal residue" evidence="2">
    <location>
        <position position="101"/>
    </location>
</feature>
<dbReference type="Proteomes" id="UP000037432">
    <property type="component" value="Unassembled WGS sequence"/>
</dbReference>
<proteinExistence type="predicted"/>
<name>A0A0J8BJC0_STRVR</name>
<gene>
    <name evidence="2" type="ORF">ACM01_46850</name>
</gene>
<evidence type="ECO:0000313" key="3">
    <source>
        <dbReference type="Proteomes" id="UP000037432"/>
    </source>
</evidence>
<accession>A0A0J8BJC0</accession>
<reference evidence="2 3" key="1">
    <citation type="submission" date="2015-06" db="EMBL/GenBank/DDBJ databases">
        <authorList>
            <person name="Ju K.-S."/>
            <person name="Doroghazi J.R."/>
            <person name="Metcalf W.W."/>
        </authorList>
    </citation>
    <scope>NUCLEOTIDE SEQUENCE [LARGE SCALE GENOMIC DNA]</scope>
    <source>
        <strain evidence="2 3">NRRL 3414</strain>
    </source>
</reference>
<feature type="region of interest" description="Disordered" evidence="1">
    <location>
        <begin position="82"/>
        <end position="101"/>
    </location>
</feature>
<dbReference type="AlphaFoldDB" id="A0A0J8BJC0"/>
<evidence type="ECO:0000313" key="2">
    <source>
        <dbReference type="EMBL" id="KMS65745.1"/>
    </source>
</evidence>
<feature type="compositionally biased region" description="Gly residues" evidence="1">
    <location>
        <begin position="58"/>
        <end position="70"/>
    </location>
</feature>
<evidence type="ECO:0000256" key="1">
    <source>
        <dbReference type="SAM" id="MobiDB-lite"/>
    </source>
</evidence>
<organism evidence="2 3">
    <name type="scientific">Streptomyces viridochromogenes</name>
    <dbReference type="NCBI Taxonomy" id="1938"/>
    <lineage>
        <taxon>Bacteria</taxon>
        <taxon>Bacillati</taxon>
        <taxon>Actinomycetota</taxon>
        <taxon>Actinomycetes</taxon>
        <taxon>Kitasatosporales</taxon>
        <taxon>Streptomycetaceae</taxon>
        <taxon>Streptomyces</taxon>
    </lineage>
</organism>
<sequence>MNSVVQRQMPLLLGSVGGALALVMGGTALVSGRVRPQSPGRGPALMTLGSEHHDPLPHGGGGGGLIIGGGGRVVRGQEGGQGLVKLAPGAEQRPGTRLGFG</sequence>